<dbReference type="EMBL" id="VMRY01000055">
    <property type="protein sequence ID" value="TVT53507.1"/>
    <property type="molecule type" value="Genomic_DNA"/>
</dbReference>
<protein>
    <submittedName>
        <fullName evidence="2">Branched-chain amino acid ABC transporter substrate-binding protein</fullName>
    </submittedName>
</protein>
<dbReference type="PANTHER" id="PTHR30483:SF6">
    <property type="entry name" value="PERIPLASMIC BINDING PROTEIN OF ABC TRANSPORTER FOR NATURAL AMINO ACIDS"/>
    <property type="match status" value="1"/>
</dbReference>
<comment type="caution">
    <text evidence="2">The sequence shown here is derived from an EMBL/GenBank/DDBJ whole genome shotgun (WGS) entry which is preliminary data.</text>
</comment>
<feature type="chain" id="PRO_5022218976" evidence="1">
    <location>
        <begin position="20"/>
        <end position="389"/>
    </location>
</feature>
<feature type="signal peptide" evidence="1">
    <location>
        <begin position="1"/>
        <end position="19"/>
    </location>
</feature>
<dbReference type="InterPro" id="IPR051010">
    <property type="entry name" value="BCAA_transport"/>
</dbReference>
<dbReference type="PANTHER" id="PTHR30483">
    <property type="entry name" value="LEUCINE-SPECIFIC-BINDING PROTEIN"/>
    <property type="match status" value="1"/>
</dbReference>
<proteinExistence type="predicted"/>
<evidence type="ECO:0000313" key="3">
    <source>
        <dbReference type="Proteomes" id="UP000317355"/>
    </source>
</evidence>
<gene>
    <name evidence="2" type="ORF">FHK82_11775</name>
</gene>
<dbReference type="Proteomes" id="UP000317355">
    <property type="component" value="Unassembled WGS sequence"/>
</dbReference>
<organism evidence="2 3">
    <name type="scientific">Sedimenticola thiotaurini</name>
    <dbReference type="NCBI Taxonomy" id="1543721"/>
    <lineage>
        <taxon>Bacteria</taxon>
        <taxon>Pseudomonadati</taxon>
        <taxon>Pseudomonadota</taxon>
        <taxon>Gammaproteobacteria</taxon>
        <taxon>Chromatiales</taxon>
        <taxon>Sedimenticolaceae</taxon>
        <taxon>Sedimenticola</taxon>
    </lineage>
</organism>
<keyword evidence="1" id="KW-0732">Signal</keyword>
<dbReference type="SUPFAM" id="SSF53822">
    <property type="entry name" value="Periplasmic binding protein-like I"/>
    <property type="match status" value="1"/>
</dbReference>
<evidence type="ECO:0000313" key="2">
    <source>
        <dbReference type="EMBL" id="TVT53507.1"/>
    </source>
</evidence>
<name>A0A558CXM1_9GAMM</name>
<dbReference type="CDD" id="cd06268">
    <property type="entry name" value="PBP1_ABC_transporter_LIVBP-like"/>
    <property type="match status" value="1"/>
</dbReference>
<dbReference type="InterPro" id="IPR028082">
    <property type="entry name" value="Peripla_BP_I"/>
</dbReference>
<accession>A0A558CXM1</accession>
<dbReference type="NCBIfam" id="TIGR03863">
    <property type="entry name" value="PQQ_ABC_bind"/>
    <property type="match status" value="1"/>
</dbReference>
<reference evidence="2 3" key="1">
    <citation type="submission" date="2019-07" db="EMBL/GenBank/DDBJ databases">
        <title>The pathways for chlorine oxyanion respiration interact through the shared metabolite chlorate.</title>
        <authorList>
            <person name="Barnum T.P."/>
            <person name="Cheng Y."/>
            <person name="Hill K.A."/>
            <person name="Lucas L.N."/>
            <person name="Carlson H.K."/>
            <person name="Coates J.D."/>
        </authorList>
    </citation>
    <scope>NUCLEOTIDE SEQUENCE [LARGE SCALE GENOMIC DNA]</scope>
    <source>
        <strain evidence="2">BK-3</strain>
    </source>
</reference>
<dbReference type="AlphaFoldDB" id="A0A558CXM1"/>
<dbReference type="InterPro" id="IPR022478">
    <property type="entry name" value="ABC_transptr_sub-bd_PQQ"/>
</dbReference>
<evidence type="ECO:0000256" key="1">
    <source>
        <dbReference type="SAM" id="SignalP"/>
    </source>
</evidence>
<sequence>MYRTLLLSFLLSTIWGVHAQVPAADEISILYIKQLIDRPPVLANLDAVPEDEGTAGARLAIQDNNATGRFLKQQFTVQEVLFNASESADTILKAVQESKHHFVILNLPALSLESVIKADVGNDKLLFNVGSADDRFRIELCRNNLLHSVPSRAMLGDALTQYLIKKRWIDWMLVQGPLEGDKKFADAMRRSAAKFGAKILTEKIWDGGRDARRSAQSEVPLLTQGKDYDVLIVADEWGDFGDYLMYRTWTPRPVAGTQSLFPTGWYWTAEQWGATQLQTRFYKLAKRRLGDKDFAAWVAVRSIGEAATRLNSTESKKIIDYIQSPKFELAAYKGRKLSYRPWSGQLRQPIVVTTPKSLVTNSPQEGFLHQRNELDTLGFDEPEVHCKRN</sequence>